<dbReference type="Pfam" id="PF16884">
    <property type="entry name" value="ADH_N_2"/>
    <property type="match status" value="1"/>
</dbReference>
<dbReference type="PANTHER" id="PTHR43205">
    <property type="entry name" value="PROSTAGLANDIN REDUCTASE"/>
    <property type="match status" value="1"/>
</dbReference>
<evidence type="ECO:0000256" key="7">
    <source>
        <dbReference type="ARBA" id="ARBA00049070"/>
    </source>
</evidence>
<keyword evidence="3" id="KW-0560">Oxidoreductase</keyword>
<dbReference type="Gene3D" id="3.90.180.10">
    <property type="entry name" value="Medium-chain alcohol dehydrogenases, catalytic domain"/>
    <property type="match status" value="1"/>
</dbReference>
<dbReference type="EC" id="1.3.1.48" evidence="2"/>
<dbReference type="Gene3D" id="3.40.50.720">
    <property type="entry name" value="NAD(P)-binding Rossmann-like Domain"/>
    <property type="match status" value="1"/>
</dbReference>
<sequence>MVKAKVYILDKRFDGFPKEEFLAEAVYISVDPYMRIREPNLNLGDTFIGDQVAKVLESKNHKYPVGKYIVGHFGWRTHTVSDGSGSIFGGTFVLPEFGNLPLSYALGILGMPGNTAYFGFLEILKPKVGQTIAITGAAGAVGSIVGQLAKAKGLTVIGVTGSDEKRKWLVDELGFDQVINYKTADLNKVLPEVAPKGIDLYFDNVGGEISNTILKHMNHFGHISVCGAISGYNEKNPKGTKFLNNDDVNIILEELICKSNNVINSIAPIRNVVNNNNNQLPWYDEEIKIKARHRDNLYMMFKNCQNIYEKRQYWNQFKVFRNDVVNTLKIKKRMYYENKIDSNKNNPKAMWKTLKTLIKKKNHNFINNTILFEIDDRIVSFNEDADLAV</sequence>
<name>A0AAV8WXU0_9CUCU</name>
<evidence type="ECO:0000256" key="5">
    <source>
        <dbReference type="ARBA" id="ARBA00047878"/>
    </source>
</evidence>
<reference evidence="10" key="1">
    <citation type="journal article" date="2023" name="Insect Mol. Biol.">
        <title>Genome sequencing provides insights into the evolution of gene families encoding plant cell wall-degrading enzymes in longhorned beetles.</title>
        <authorList>
            <person name="Shin N.R."/>
            <person name="Okamura Y."/>
            <person name="Kirsch R."/>
            <person name="Pauchet Y."/>
        </authorList>
    </citation>
    <scope>NUCLEOTIDE SEQUENCE</scope>
    <source>
        <strain evidence="10">RBIC_L_NR</strain>
    </source>
</reference>
<dbReference type="InterPro" id="IPR013149">
    <property type="entry name" value="ADH-like_C"/>
</dbReference>
<evidence type="ECO:0000259" key="9">
    <source>
        <dbReference type="Pfam" id="PF16884"/>
    </source>
</evidence>
<gene>
    <name evidence="10" type="ORF">NQ314_015535</name>
</gene>
<evidence type="ECO:0000256" key="3">
    <source>
        <dbReference type="ARBA" id="ARBA00023002"/>
    </source>
</evidence>
<evidence type="ECO:0000313" key="11">
    <source>
        <dbReference type="Proteomes" id="UP001162156"/>
    </source>
</evidence>
<dbReference type="GO" id="GO:0047522">
    <property type="term" value="F:15-oxoprostaglandin 13-reductase [NAD(P)+] activity"/>
    <property type="evidence" value="ECO:0007669"/>
    <property type="project" value="UniProtKB-EC"/>
</dbReference>
<dbReference type="SUPFAM" id="SSF50129">
    <property type="entry name" value="GroES-like"/>
    <property type="match status" value="1"/>
</dbReference>
<dbReference type="InterPro" id="IPR045010">
    <property type="entry name" value="MDR_fam"/>
</dbReference>
<feature type="domain" description="Oxidoreductase N-terminal" evidence="9">
    <location>
        <begin position="18"/>
        <end position="85"/>
    </location>
</feature>
<evidence type="ECO:0000256" key="1">
    <source>
        <dbReference type="ARBA" id="ARBA00010460"/>
    </source>
</evidence>
<comment type="caution">
    <text evidence="10">The sequence shown here is derived from an EMBL/GenBank/DDBJ whole genome shotgun (WGS) entry which is preliminary data.</text>
</comment>
<proteinExistence type="inferred from homology"/>
<evidence type="ECO:0000259" key="8">
    <source>
        <dbReference type="Pfam" id="PF00107"/>
    </source>
</evidence>
<dbReference type="SUPFAM" id="SSF51735">
    <property type="entry name" value="NAD(P)-binding Rossmann-fold domains"/>
    <property type="match status" value="1"/>
</dbReference>
<dbReference type="AlphaFoldDB" id="A0AAV8WXU0"/>
<accession>A0AAV8WXU0</accession>
<comment type="catalytic activity">
    <reaction evidence="5">
        <text>13,14-dihydro-15-oxo-prostaglandin F1alpha + NADP(+) = 15-oxoprostaglandin F1alpha + NADPH + H(+)</text>
        <dbReference type="Rhea" id="RHEA:50592"/>
        <dbReference type="ChEBI" id="CHEBI:15378"/>
        <dbReference type="ChEBI" id="CHEBI:57783"/>
        <dbReference type="ChEBI" id="CHEBI:58349"/>
        <dbReference type="ChEBI" id="CHEBI:79072"/>
        <dbReference type="ChEBI" id="CHEBI:133411"/>
    </reaction>
    <physiologicalReaction direction="right-to-left" evidence="5">
        <dbReference type="Rhea" id="RHEA:50594"/>
    </physiologicalReaction>
</comment>
<evidence type="ECO:0000313" key="10">
    <source>
        <dbReference type="EMBL" id="KAJ8931538.1"/>
    </source>
</evidence>
<feature type="domain" description="Alcohol dehydrogenase-like C-terminal" evidence="8">
    <location>
        <begin position="140"/>
        <end position="236"/>
    </location>
</feature>
<evidence type="ECO:0000256" key="6">
    <source>
        <dbReference type="ARBA" id="ARBA00048290"/>
    </source>
</evidence>
<dbReference type="InterPro" id="IPR036291">
    <property type="entry name" value="NAD(P)-bd_dom_sf"/>
</dbReference>
<protein>
    <recommendedName>
        <fullName evidence="4">15-oxoprostaglandin 13-reductase</fullName>
        <ecNumber evidence="2">1.3.1.48</ecNumber>
    </recommendedName>
    <alternativeName>
        <fullName evidence="4">15-oxoprostaglandin 13-reductase</fullName>
    </alternativeName>
</protein>
<comment type="catalytic activity">
    <reaction evidence="7">
        <text>13,14-dihydro-15-oxo-prostaglandin E1 + NADP(+) = 15-oxoprostaglandin E1 + NADPH + H(+)</text>
        <dbReference type="Rhea" id="RHEA:50584"/>
        <dbReference type="ChEBI" id="CHEBI:15378"/>
        <dbReference type="ChEBI" id="CHEBI:57401"/>
        <dbReference type="ChEBI" id="CHEBI:57783"/>
        <dbReference type="ChEBI" id="CHEBI:58349"/>
        <dbReference type="ChEBI" id="CHEBI:133408"/>
    </reaction>
    <physiologicalReaction direction="right-to-left" evidence="7">
        <dbReference type="Rhea" id="RHEA:50586"/>
    </physiologicalReaction>
</comment>
<dbReference type="Pfam" id="PF00107">
    <property type="entry name" value="ADH_zinc_N"/>
    <property type="match status" value="1"/>
</dbReference>
<dbReference type="InterPro" id="IPR011032">
    <property type="entry name" value="GroES-like_sf"/>
</dbReference>
<dbReference type="InterPro" id="IPR041694">
    <property type="entry name" value="ADH_N_2"/>
</dbReference>
<dbReference type="PANTHER" id="PTHR43205:SF7">
    <property type="entry name" value="PROSTAGLANDIN REDUCTASE 1"/>
    <property type="match status" value="1"/>
</dbReference>
<comment type="catalytic activity">
    <reaction evidence="6">
        <text>13,14-dihydro-15-oxo-PGF2alpha + NADP(+) = 15-oxoprostaglandin F2alpha + NADPH + H(+)</text>
        <dbReference type="Rhea" id="RHEA:50588"/>
        <dbReference type="ChEBI" id="CHEBI:15378"/>
        <dbReference type="ChEBI" id="CHEBI:57783"/>
        <dbReference type="ChEBI" id="CHEBI:58349"/>
        <dbReference type="ChEBI" id="CHEBI:133374"/>
        <dbReference type="ChEBI" id="CHEBI:133409"/>
    </reaction>
    <physiologicalReaction direction="right-to-left" evidence="6">
        <dbReference type="Rhea" id="RHEA:50590"/>
    </physiologicalReaction>
</comment>
<evidence type="ECO:0000256" key="4">
    <source>
        <dbReference type="ARBA" id="ARBA00033119"/>
    </source>
</evidence>
<dbReference type="FunFam" id="3.40.50.720:FF:000121">
    <property type="entry name" value="Prostaglandin reductase 2"/>
    <property type="match status" value="1"/>
</dbReference>
<dbReference type="GO" id="GO:0006693">
    <property type="term" value="P:prostaglandin metabolic process"/>
    <property type="evidence" value="ECO:0007669"/>
    <property type="project" value="TreeGrafter"/>
</dbReference>
<comment type="similarity">
    <text evidence="1">Belongs to the NADP-dependent oxidoreductase L4BD family.</text>
</comment>
<dbReference type="EMBL" id="JANEYF010004302">
    <property type="protein sequence ID" value="KAJ8931538.1"/>
    <property type="molecule type" value="Genomic_DNA"/>
</dbReference>
<evidence type="ECO:0000256" key="2">
    <source>
        <dbReference type="ARBA" id="ARBA00011981"/>
    </source>
</evidence>
<organism evidence="10 11">
    <name type="scientific">Rhamnusium bicolor</name>
    <dbReference type="NCBI Taxonomy" id="1586634"/>
    <lineage>
        <taxon>Eukaryota</taxon>
        <taxon>Metazoa</taxon>
        <taxon>Ecdysozoa</taxon>
        <taxon>Arthropoda</taxon>
        <taxon>Hexapoda</taxon>
        <taxon>Insecta</taxon>
        <taxon>Pterygota</taxon>
        <taxon>Neoptera</taxon>
        <taxon>Endopterygota</taxon>
        <taxon>Coleoptera</taxon>
        <taxon>Polyphaga</taxon>
        <taxon>Cucujiformia</taxon>
        <taxon>Chrysomeloidea</taxon>
        <taxon>Cerambycidae</taxon>
        <taxon>Lepturinae</taxon>
        <taxon>Rhagiini</taxon>
        <taxon>Rhamnusium</taxon>
    </lineage>
</organism>
<keyword evidence="11" id="KW-1185">Reference proteome</keyword>
<dbReference type="Proteomes" id="UP001162156">
    <property type="component" value="Unassembled WGS sequence"/>
</dbReference>